<evidence type="ECO:0000256" key="12">
    <source>
        <dbReference type="ARBA" id="ARBA00039754"/>
    </source>
</evidence>
<dbReference type="PANTHER" id="PTHR43783:SF1">
    <property type="entry name" value="UDP-N-ACETYLGLUCOSAMINE 1-CARBOXYVINYLTRANSFERASE"/>
    <property type="match status" value="1"/>
</dbReference>
<comment type="caution">
    <text evidence="17">The sequence shown here is derived from an EMBL/GenBank/DDBJ whole genome shotgun (WGS) entry which is preliminary data.</text>
</comment>
<dbReference type="Gene3D" id="3.65.10.10">
    <property type="entry name" value="Enolpyruvate transferase domain"/>
    <property type="match status" value="1"/>
</dbReference>
<dbReference type="AlphaFoldDB" id="X1CLB8"/>
<dbReference type="GO" id="GO:0008360">
    <property type="term" value="P:regulation of cell shape"/>
    <property type="evidence" value="ECO:0007669"/>
    <property type="project" value="UniProtKB-KW"/>
</dbReference>
<evidence type="ECO:0000256" key="11">
    <source>
        <dbReference type="ARBA" id="ARBA00039108"/>
    </source>
</evidence>
<gene>
    <name evidence="17" type="ORF">S01H4_64305</name>
</gene>
<dbReference type="InterPro" id="IPR036968">
    <property type="entry name" value="Enolpyruvate_Tfrase_sf"/>
</dbReference>
<keyword evidence="6" id="KW-0133">Cell shape</keyword>
<evidence type="ECO:0000256" key="13">
    <source>
        <dbReference type="ARBA" id="ARBA00042443"/>
    </source>
</evidence>
<evidence type="ECO:0000256" key="6">
    <source>
        <dbReference type="ARBA" id="ARBA00022960"/>
    </source>
</evidence>
<dbReference type="InterPro" id="IPR050068">
    <property type="entry name" value="MurA_subfamily"/>
</dbReference>
<evidence type="ECO:0000256" key="3">
    <source>
        <dbReference type="ARBA" id="ARBA00022490"/>
    </source>
</evidence>
<dbReference type="GO" id="GO:0071555">
    <property type="term" value="P:cell wall organization"/>
    <property type="evidence" value="ECO:0007669"/>
    <property type="project" value="UniProtKB-KW"/>
</dbReference>
<comment type="subcellular location">
    <subcellularLocation>
        <location evidence="1">Cytoplasm</location>
    </subcellularLocation>
</comment>
<dbReference type="InterPro" id="IPR013792">
    <property type="entry name" value="RNA3'P_cycl/enolpyr_Trfase_a/b"/>
</dbReference>
<dbReference type="Pfam" id="PF00275">
    <property type="entry name" value="EPSP_synthase"/>
    <property type="match status" value="1"/>
</dbReference>
<keyword evidence="8" id="KW-0131">Cell cycle</keyword>
<dbReference type="GO" id="GO:0009252">
    <property type="term" value="P:peptidoglycan biosynthetic process"/>
    <property type="evidence" value="ECO:0007669"/>
    <property type="project" value="UniProtKB-KW"/>
</dbReference>
<keyword evidence="4" id="KW-0132">Cell division</keyword>
<comment type="pathway">
    <text evidence="2">Cell wall biogenesis; peptidoglycan biosynthesis.</text>
</comment>
<dbReference type="SUPFAM" id="SSF55205">
    <property type="entry name" value="EPT/RTPC-like"/>
    <property type="match status" value="1"/>
</dbReference>
<evidence type="ECO:0000313" key="17">
    <source>
        <dbReference type="EMBL" id="GAH09206.1"/>
    </source>
</evidence>
<evidence type="ECO:0000259" key="16">
    <source>
        <dbReference type="Pfam" id="PF00275"/>
    </source>
</evidence>
<protein>
    <recommendedName>
        <fullName evidence="12">UDP-N-acetylglucosamine 1-carboxyvinyltransferase</fullName>
        <ecNumber evidence="11">2.5.1.7</ecNumber>
    </recommendedName>
    <alternativeName>
        <fullName evidence="13">Enoylpyruvate transferase</fullName>
    </alternativeName>
    <alternativeName>
        <fullName evidence="14">UDP-N-acetylglucosamine enolpyruvyl transferase</fullName>
    </alternativeName>
</protein>
<dbReference type="GO" id="GO:0005737">
    <property type="term" value="C:cytoplasm"/>
    <property type="evidence" value="ECO:0007669"/>
    <property type="project" value="UniProtKB-SubCell"/>
</dbReference>
<accession>X1CLB8</accession>
<sequence>DIEVIDENTVKVNSSPEVYKAINISTLPYPGFPTDLQPMITVLLSICRGASIITENVFENRFMYVDELNRMGANIKIDGHHAVVNGVKKLSGAPVRAFDLRAGAAVVLAGLAAEGTTEVSDIFHIQ</sequence>
<keyword evidence="3" id="KW-0963">Cytoplasm</keyword>
<reference evidence="17" key="1">
    <citation type="journal article" date="2014" name="Front. Microbiol.">
        <title>High frequency of phylogenetically diverse reductive dehalogenase-homologous genes in deep subseafloor sedimentary metagenomes.</title>
        <authorList>
            <person name="Kawai M."/>
            <person name="Futagami T."/>
            <person name="Toyoda A."/>
            <person name="Takaki Y."/>
            <person name="Nishi S."/>
            <person name="Hori S."/>
            <person name="Arai W."/>
            <person name="Tsubouchi T."/>
            <person name="Morono Y."/>
            <person name="Uchiyama I."/>
            <person name="Ito T."/>
            <person name="Fujiyama A."/>
            <person name="Inagaki F."/>
            <person name="Takami H."/>
        </authorList>
    </citation>
    <scope>NUCLEOTIDE SEQUENCE</scope>
    <source>
        <strain evidence="17">Expedition CK06-06</strain>
    </source>
</reference>
<evidence type="ECO:0000256" key="15">
    <source>
        <dbReference type="ARBA" id="ARBA00047527"/>
    </source>
</evidence>
<evidence type="ECO:0000256" key="2">
    <source>
        <dbReference type="ARBA" id="ARBA00004752"/>
    </source>
</evidence>
<feature type="non-terminal residue" evidence="17">
    <location>
        <position position="1"/>
    </location>
</feature>
<evidence type="ECO:0000256" key="4">
    <source>
        <dbReference type="ARBA" id="ARBA00022618"/>
    </source>
</evidence>
<evidence type="ECO:0000256" key="8">
    <source>
        <dbReference type="ARBA" id="ARBA00023306"/>
    </source>
</evidence>
<feature type="non-terminal residue" evidence="17">
    <location>
        <position position="126"/>
    </location>
</feature>
<dbReference type="GO" id="GO:0051301">
    <property type="term" value="P:cell division"/>
    <property type="evidence" value="ECO:0007669"/>
    <property type="project" value="UniProtKB-KW"/>
</dbReference>
<evidence type="ECO:0000256" key="14">
    <source>
        <dbReference type="ARBA" id="ARBA00042842"/>
    </source>
</evidence>
<keyword evidence="9" id="KW-0961">Cell wall biogenesis/degradation</keyword>
<evidence type="ECO:0000256" key="9">
    <source>
        <dbReference type="ARBA" id="ARBA00023316"/>
    </source>
</evidence>
<comment type="similarity">
    <text evidence="10">Belongs to the EPSP synthase family. MurA subfamily.</text>
</comment>
<evidence type="ECO:0000256" key="5">
    <source>
        <dbReference type="ARBA" id="ARBA00022679"/>
    </source>
</evidence>
<dbReference type="EC" id="2.5.1.7" evidence="11"/>
<evidence type="ECO:0000256" key="7">
    <source>
        <dbReference type="ARBA" id="ARBA00022984"/>
    </source>
</evidence>
<dbReference type="InterPro" id="IPR001986">
    <property type="entry name" value="Enolpyruvate_Tfrase_dom"/>
</dbReference>
<name>X1CLB8_9ZZZZ</name>
<comment type="catalytic activity">
    <reaction evidence="15">
        <text>phosphoenolpyruvate + UDP-N-acetyl-alpha-D-glucosamine = UDP-N-acetyl-3-O-(1-carboxyvinyl)-alpha-D-glucosamine + phosphate</text>
        <dbReference type="Rhea" id="RHEA:18681"/>
        <dbReference type="ChEBI" id="CHEBI:43474"/>
        <dbReference type="ChEBI" id="CHEBI:57705"/>
        <dbReference type="ChEBI" id="CHEBI:58702"/>
        <dbReference type="ChEBI" id="CHEBI:68483"/>
        <dbReference type="EC" id="2.5.1.7"/>
    </reaction>
</comment>
<dbReference type="EMBL" id="BART01038948">
    <property type="protein sequence ID" value="GAH09206.1"/>
    <property type="molecule type" value="Genomic_DNA"/>
</dbReference>
<evidence type="ECO:0000256" key="1">
    <source>
        <dbReference type="ARBA" id="ARBA00004496"/>
    </source>
</evidence>
<keyword evidence="5" id="KW-0808">Transferase</keyword>
<organism evidence="17">
    <name type="scientific">marine sediment metagenome</name>
    <dbReference type="NCBI Taxonomy" id="412755"/>
    <lineage>
        <taxon>unclassified sequences</taxon>
        <taxon>metagenomes</taxon>
        <taxon>ecological metagenomes</taxon>
    </lineage>
</organism>
<evidence type="ECO:0000256" key="10">
    <source>
        <dbReference type="ARBA" id="ARBA00038367"/>
    </source>
</evidence>
<dbReference type="GO" id="GO:0008760">
    <property type="term" value="F:UDP-N-acetylglucosamine 1-carboxyvinyltransferase activity"/>
    <property type="evidence" value="ECO:0007669"/>
    <property type="project" value="UniProtKB-EC"/>
</dbReference>
<dbReference type="PANTHER" id="PTHR43783">
    <property type="entry name" value="UDP-N-ACETYLGLUCOSAMINE 1-CARBOXYVINYLTRANSFERASE"/>
    <property type="match status" value="1"/>
</dbReference>
<keyword evidence="7" id="KW-0573">Peptidoglycan synthesis</keyword>
<proteinExistence type="inferred from homology"/>
<feature type="domain" description="Enolpyruvate transferase" evidence="16">
    <location>
        <begin position="4"/>
        <end position="125"/>
    </location>
</feature>